<evidence type="ECO:0000313" key="3">
    <source>
        <dbReference type="EMBL" id="WFN36103.1"/>
    </source>
</evidence>
<dbReference type="GeneID" id="79950350"/>
<organism evidence="3 4">
    <name type="scientific">Methanomicrobium antiquum</name>
    <dbReference type="NCBI Taxonomy" id="487686"/>
    <lineage>
        <taxon>Archaea</taxon>
        <taxon>Methanobacteriati</taxon>
        <taxon>Methanobacteriota</taxon>
        <taxon>Stenosarchaea group</taxon>
        <taxon>Methanomicrobia</taxon>
        <taxon>Methanomicrobiales</taxon>
        <taxon>Methanomicrobiaceae</taxon>
        <taxon>Methanomicrobium</taxon>
    </lineage>
</organism>
<dbReference type="SUPFAM" id="SSF51430">
    <property type="entry name" value="NAD(P)-linked oxidoreductase"/>
    <property type="match status" value="1"/>
</dbReference>
<dbReference type="Proteomes" id="UP001218895">
    <property type="component" value="Chromosome"/>
</dbReference>
<dbReference type="GO" id="GO:0016491">
    <property type="term" value="F:oxidoreductase activity"/>
    <property type="evidence" value="ECO:0007669"/>
    <property type="project" value="UniProtKB-ARBA"/>
</dbReference>
<keyword evidence="4" id="KW-1185">Reference proteome</keyword>
<dbReference type="InterPro" id="IPR036812">
    <property type="entry name" value="NAD(P)_OxRdtase_dom_sf"/>
</dbReference>
<evidence type="ECO:0000313" key="4">
    <source>
        <dbReference type="Proteomes" id="UP001218895"/>
    </source>
</evidence>
<sequence>MLYRKNPKTGDKLSAIGFGAMRLPTDEKGAIDEQTASDMLSYAIENGLNYIDTGYDYHNGESEAFLGRALSKNGLRDKVYLATKLPSWHVESREDMEKILDEQLKRLQTDNIDYYLLIALSKTRWKKLFDLGVLSFLDEAKKQGKIKHAGFSFHGDFELFTKIIDSYDWDICQMQYNYLDDNFQAGTKGLEYAFQKGIGVVAMTPLRGGHLADKIPADVKELFSEADKNRTPADWGYRWVLNRPEITVVLSGMSSPKHVIDNIKTASGTEPLSMAYTELELVSHIAGVLRKQMKVNCTNCGYCMPCPEGVDIMACITHYNNSFLFNDFETANFYYHSMLGKESNGTGSASLCIKCKKCNEMCPQGIDICKVLAEISDYFGDTG</sequence>
<accession>A0AAF0JTB4</accession>
<dbReference type="PANTHER" id="PTHR43312">
    <property type="entry name" value="D-THREO-ALDOSE 1-DEHYDROGENASE"/>
    <property type="match status" value="1"/>
</dbReference>
<proteinExistence type="predicted"/>
<feature type="domain" description="4Fe-4S ferredoxin-type" evidence="2">
    <location>
        <begin position="296"/>
        <end position="365"/>
    </location>
</feature>
<dbReference type="PANTHER" id="PTHR43312:SF2">
    <property type="entry name" value="OXIDOREDUCTASE"/>
    <property type="match status" value="1"/>
</dbReference>
<dbReference type="CDD" id="cd19096">
    <property type="entry name" value="AKR_Fe-S_oxidoreductase"/>
    <property type="match status" value="1"/>
</dbReference>
<dbReference type="InterPro" id="IPR053135">
    <property type="entry name" value="AKR2_Oxidoreductase"/>
</dbReference>
<name>A0AAF0JTB4_9EURY</name>
<dbReference type="SUPFAM" id="SSF46548">
    <property type="entry name" value="alpha-helical ferredoxin"/>
    <property type="match status" value="1"/>
</dbReference>
<reference evidence="3" key="1">
    <citation type="submission" date="2022-01" db="EMBL/GenBank/DDBJ databases">
        <title>Complete genome of Methanomicrobium antiquum DSM 21220.</title>
        <authorList>
            <person name="Chen S.-C."/>
            <person name="You Y.-T."/>
            <person name="Zhou Y.-Z."/>
            <person name="Lai M.-C."/>
        </authorList>
    </citation>
    <scope>NUCLEOTIDE SEQUENCE</scope>
    <source>
        <strain evidence="3">DSM 21220</strain>
    </source>
</reference>
<gene>
    <name evidence="3" type="ORF">L1994_08090</name>
</gene>
<protein>
    <submittedName>
        <fullName evidence="3">Aldo/keto reductase</fullName>
    </submittedName>
</protein>
<feature type="domain" description="NADP-dependent oxidoreductase" evidence="1">
    <location>
        <begin position="15"/>
        <end position="265"/>
    </location>
</feature>
<dbReference type="Pfam" id="PF13187">
    <property type="entry name" value="Fer4_9"/>
    <property type="match status" value="1"/>
</dbReference>
<dbReference type="InterPro" id="IPR017900">
    <property type="entry name" value="4Fe4S_Fe_S_CS"/>
</dbReference>
<dbReference type="InterPro" id="IPR023210">
    <property type="entry name" value="NADP_OxRdtase_dom"/>
</dbReference>
<evidence type="ECO:0000259" key="1">
    <source>
        <dbReference type="Pfam" id="PF00248"/>
    </source>
</evidence>
<dbReference type="KEGG" id="manq:L1994_08090"/>
<dbReference type="AlphaFoldDB" id="A0AAF0JTB4"/>
<dbReference type="RefSeq" id="WP_278098942.1">
    <property type="nucleotide sequence ID" value="NZ_CP091092.1"/>
</dbReference>
<dbReference type="Gene3D" id="3.20.20.100">
    <property type="entry name" value="NADP-dependent oxidoreductase domain"/>
    <property type="match status" value="1"/>
</dbReference>
<dbReference type="PROSITE" id="PS00198">
    <property type="entry name" value="4FE4S_FER_1"/>
    <property type="match status" value="1"/>
</dbReference>
<dbReference type="Pfam" id="PF00248">
    <property type="entry name" value="Aldo_ket_red"/>
    <property type="match status" value="1"/>
</dbReference>
<evidence type="ECO:0000259" key="2">
    <source>
        <dbReference type="Pfam" id="PF13187"/>
    </source>
</evidence>
<dbReference type="EMBL" id="CP091092">
    <property type="protein sequence ID" value="WFN36103.1"/>
    <property type="molecule type" value="Genomic_DNA"/>
</dbReference>
<dbReference type="InterPro" id="IPR017896">
    <property type="entry name" value="4Fe4S_Fe-S-bd"/>
</dbReference>